<dbReference type="InterPro" id="IPR050638">
    <property type="entry name" value="AA-Vitamin_Transporters"/>
</dbReference>
<evidence type="ECO:0000256" key="4">
    <source>
        <dbReference type="ARBA" id="ARBA00022989"/>
    </source>
</evidence>
<reference evidence="9 10" key="1">
    <citation type="journal article" date="2015" name="Genome Announc.">
        <title>Complete Genome Sequencing of Stenotrophomonas acidaminiphila ZAC14D2_NAIMI4_2, a Multidrug-Resistant Strain Isolated from Sediments of a Polluted River in Mexico, Uncovers New Antibiotic Resistance Genes and a Novel Class-II Lasso Peptide Biosynthesis Gene Cluster.</title>
        <authorList>
            <person name="Vinuesa P."/>
            <person name="Ochoa-Sanchez L.E."/>
        </authorList>
    </citation>
    <scope>NUCLEOTIDE SEQUENCE [LARGE SCALE GENOMIC DNA]</scope>
    <source>
        <strain evidence="9 10">ZAC14D2_NAIMI4_2</strain>
    </source>
</reference>
<comment type="subcellular location">
    <subcellularLocation>
        <location evidence="1">Membrane</location>
        <topology evidence="1">Multi-pass membrane protein</topology>
    </subcellularLocation>
</comment>
<feature type="region of interest" description="Disordered" evidence="6">
    <location>
        <begin position="1"/>
        <end position="20"/>
    </location>
</feature>
<dbReference type="OrthoDB" id="9810556at2"/>
<dbReference type="Proteomes" id="UP000061010">
    <property type="component" value="Chromosome"/>
</dbReference>
<organism evidence="9 10">
    <name type="scientific">Stenotrophomonas acidaminiphila</name>
    <dbReference type="NCBI Taxonomy" id="128780"/>
    <lineage>
        <taxon>Bacteria</taxon>
        <taxon>Pseudomonadati</taxon>
        <taxon>Pseudomonadota</taxon>
        <taxon>Gammaproteobacteria</taxon>
        <taxon>Lysobacterales</taxon>
        <taxon>Lysobacteraceae</taxon>
        <taxon>Stenotrophomonas</taxon>
    </lineage>
</organism>
<feature type="domain" description="EamA" evidence="8">
    <location>
        <begin position="172"/>
        <end position="301"/>
    </location>
</feature>
<dbReference type="PANTHER" id="PTHR32322:SF2">
    <property type="entry name" value="EAMA DOMAIN-CONTAINING PROTEIN"/>
    <property type="match status" value="1"/>
</dbReference>
<dbReference type="KEGG" id="sacz:AOT14_25030"/>
<evidence type="ECO:0000256" key="3">
    <source>
        <dbReference type="ARBA" id="ARBA00022692"/>
    </source>
</evidence>
<gene>
    <name evidence="9" type="ORF">AOT14_25030</name>
</gene>
<feature type="transmembrane region" description="Helical" evidence="7">
    <location>
        <begin position="261"/>
        <end position="280"/>
    </location>
</feature>
<proteinExistence type="inferred from homology"/>
<protein>
    <submittedName>
        <fullName evidence="9">Drug/metabolite transporter permease</fullName>
    </submittedName>
</protein>
<dbReference type="SUPFAM" id="SSF103481">
    <property type="entry name" value="Multidrug resistance efflux transporter EmrE"/>
    <property type="match status" value="2"/>
</dbReference>
<comment type="similarity">
    <text evidence="2">Belongs to the EamA transporter family.</text>
</comment>
<feature type="transmembrane region" description="Helical" evidence="7">
    <location>
        <begin position="114"/>
        <end position="136"/>
    </location>
</feature>
<dbReference type="Pfam" id="PF00892">
    <property type="entry name" value="EamA"/>
    <property type="match status" value="2"/>
</dbReference>
<dbReference type="EMBL" id="CP012900">
    <property type="protein sequence ID" value="ALJ28865.1"/>
    <property type="molecule type" value="Genomic_DNA"/>
</dbReference>
<dbReference type="Gene3D" id="1.10.3730.20">
    <property type="match status" value="1"/>
</dbReference>
<keyword evidence="3 7" id="KW-0812">Transmembrane</keyword>
<keyword evidence="4 7" id="KW-1133">Transmembrane helix</keyword>
<feature type="domain" description="EamA" evidence="8">
    <location>
        <begin position="34"/>
        <end position="159"/>
    </location>
</feature>
<feature type="transmembrane region" description="Helical" evidence="7">
    <location>
        <begin position="167"/>
        <end position="189"/>
    </location>
</feature>
<name>A0A0S1B1C6_9GAMM</name>
<keyword evidence="5 7" id="KW-0472">Membrane</keyword>
<evidence type="ECO:0000256" key="1">
    <source>
        <dbReference type="ARBA" id="ARBA00004141"/>
    </source>
</evidence>
<dbReference type="AlphaFoldDB" id="A0A0S1B1C6"/>
<feature type="transmembrane region" description="Helical" evidence="7">
    <location>
        <begin position="286"/>
        <end position="302"/>
    </location>
</feature>
<feature type="compositionally biased region" description="Gly residues" evidence="6">
    <location>
        <begin position="1"/>
        <end position="14"/>
    </location>
</feature>
<keyword evidence="10" id="KW-1185">Reference proteome</keyword>
<dbReference type="InterPro" id="IPR037185">
    <property type="entry name" value="EmrE-like"/>
</dbReference>
<feature type="transmembrane region" description="Helical" evidence="7">
    <location>
        <begin position="145"/>
        <end position="161"/>
    </location>
</feature>
<evidence type="ECO:0000313" key="10">
    <source>
        <dbReference type="Proteomes" id="UP000061010"/>
    </source>
</evidence>
<feature type="transmembrane region" description="Helical" evidence="7">
    <location>
        <begin position="228"/>
        <end position="249"/>
    </location>
</feature>
<dbReference type="PATRIC" id="fig|128780.6.peg.2525"/>
<dbReference type="GO" id="GO:0016020">
    <property type="term" value="C:membrane"/>
    <property type="evidence" value="ECO:0007669"/>
    <property type="project" value="UniProtKB-SubCell"/>
</dbReference>
<evidence type="ECO:0000256" key="6">
    <source>
        <dbReference type="SAM" id="MobiDB-lite"/>
    </source>
</evidence>
<evidence type="ECO:0000259" key="8">
    <source>
        <dbReference type="Pfam" id="PF00892"/>
    </source>
</evidence>
<accession>A0A0S1B1C6</accession>
<evidence type="ECO:0000256" key="2">
    <source>
        <dbReference type="ARBA" id="ARBA00007362"/>
    </source>
</evidence>
<evidence type="ECO:0000313" key="9">
    <source>
        <dbReference type="EMBL" id="ALJ28865.1"/>
    </source>
</evidence>
<sequence>MRGAGGNSGDGAGAMSGATPAPVARDWSTPLELLGLGMVWGASFLFMRIAVPDFGPYALVEVRLLLGALVLMPFLWRARALFPARRWLWLAPIGLINSALPFVLFAWAAQRAPAAIGAICNAMTVLFAALVGYLFFGEKIGPRRALALLVGFSGVVVLATAKVSGLAIGTAVAAGTVAALLYGVGANLVRRHMSGLPPAASAAATLGCAALWMLPMALNHWPRQPVSVASWASAIALGIVCTGLAFLVFYRLIGRVGPSRAATVTYLIPLFGALFAWLFLGEPVTLQMLLAGGLILGSVAVSQR</sequence>
<feature type="transmembrane region" description="Helical" evidence="7">
    <location>
        <begin position="57"/>
        <end position="76"/>
    </location>
</feature>
<evidence type="ECO:0000256" key="5">
    <source>
        <dbReference type="ARBA" id="ARBA00023136"/>
    </source>
</evidence>
<dbReference type="PANTHER" id="PTHR32322">
    <property type="entry name" value="INNER MEMBRANE TRANSPORTER"/>
    <property type="match status" value="1"/>
</dbReference>
<feature type="transmembrane region" description="Helical" evidence="7">
    <location>
        <begin position="88"/>
        <end position="108"/>
    </location>
</feature>
<dbReference type="InterPro" id="IPR000620">
    <property type="entry name" value="EamA_dom"/>
</dbReference>
<feature type="transmembrane region" description="Helical" evidence="7">
    <location>
        <begin position="196"/>
        <end position="216"/>
    </location>
</feature>
<evidence type="ECO:0000256" key="7">
    <source>
        <dbReference type="SAM" id="Phobius"/>
    </source>
</evidence>